<sequence length="278" mass="31199">MLIIRVPHESPRLLRLDLVTNQLSAFETTFQPNDYRRIEPLAWHGQTLYVLFHDQPNGSATLQPVLAKLTLNQQAKIEILAELADWPDYWVSANQQALVYRQSQTATEQTLVWWNLTDQTSRTLTLPLVSHAALALAPDGSALAMVTLDPTQQVAELRRYDYASQTWQTLDQQASGQIVTTNPVVGWSADSQHLWWQRSLPQPLLAKEYRVYTATGALQSTDELPLHHQAVVSADAETLVLVGVAGTMLQERQHGRITAQFPLPVDLLEQKVLAGVNR</sequence>
<dbReference type="SUPFAM" id="SSF82171">
    <property type="entry name" value="DPP6 N-terminal domain-like"/>
    <property type="match status" value="1"/>
</dbReference>
<dbReference type="KEGG" id="hau:Haur_0433"/>
<gene>
    <name evidence="1" type="ordered locus">Haur_0433</name>
</gene>
<dbReference type="Gene3D" id="2.120.10.30">
    <property type="entry name" value="TolB, C-terminal domain"/>
    <property type="match status" value="1"/>
</dbReference>
<dbReference type="BioCyc" id="HAUR316274:GHYA-439-MONOMER"/>
<dbReference type="InterPro" id="IPR011042">
    <property type="entry name" value="6-blade_b-propeller_TolB-like"/>
</dbReference>
<reference evidence="1 2" key="1">
    <citation type="journal article" date="2011" name="Stand. Genomic Sci.">
        <title>Complete genome sequence of the filamentous gliding predatory bacterium Herpetosiphon aurantiacus type strain (114-95(T)).</title>
        <authorList>
            <person name="Kiss H."/>
            <person name="Nett M."/>
            <person name="Domin N."/>
            <person name="Martin K."/>
            <person name="Maresca J.A."/>
            <person name="Copeland A."/>
            <person name="Lapidus A."/>
            <person name="Lucas S."/>
            <person name="Berry K.W."/>
            <person name="Glavina Del Rio T."/>
            <person name="Dalin E."/>
            <person name="Tice H."/>
            <person name="Pitluck S."/>
            <person name="Richardson P."/>
            <person name="Bruce D."/>
            <person name="Goodwin L."/>
            <person name="Han C."/>
            <person name="Detter J.C."/>
            <person name="Schmutz J."/>
            <person name="Brettin T."/>
            <person name="Land M."/>
            <person name="Hauser L."/>
            <person name="Kyrpides N.C."/>
            <person name="Ivanova N."/>
            <person name="Goker M."/>
            <person name="Woyke T."/>
            <person name="Klenk H.P."/>
            <person name="Bryant D.A."/>
        </authorList>
    </citation>
    <scope>NUCLEOTIDE SEQUENCE [LARGE SCALE GENOMIC DNA]</scope>
    <source>
        <strain evidence="2">ATCC 23779 / DSM 785 / 114-95</strain>
    </source>
</reference>
<proteinExistence type="predicted"/>
<dbReference type="InParanoid" id="A9AUG5"/>
<evidence type="ECO:0000313" key="1">
    <source>
        <dbReference type="EMBL" id="ABX03084.1"/>
    </source>
</evidence>
<name>A9AUG5_HERA2</name>
<protein>
    <submittedName>
        <fullName evidence="1">Uncharacterized protein</fullName>
    </submittedName>
</protein>
<evidence type="ECO:0000313" key="2">
    <source>
        <dbReference type="Proteomes" id="UP000000787"/>
    </source>
</evidence>
<organism evidence="1 2">
    <name type="scientific">Herpetosiphon aurantiacus (strain ATCC 23779 / DSM 785 / 114-95)</name>
    <dbReference type="NCBI Taxonomy" id="316274"/>
    <lineage>
        <taxon>Bacteria</taxon>
        <taxon>Bacillati</taxon>
        <taxon>Chloroflexota</taxon>
        <taxon>Chloroflexia</taxon>
        <taxon>Herpetosiphonales</taxon>
        <taxon>Herpetosiphonaceae</taxon>
        <taxon>Herpetosiphon</taxon>
    </lineage>
</organism>
<dbReference type="EMBL" id="CP000875">
    <property type="protein sequence ID" value="ABX03084.1"/>
    <property type="molecule type" value="Genomic_DNA"/>
</dbReference>
<dbReference type="AlphaFoldDB" id="A9AUG5"/>
<accession>A9AUG5</accession>
<keyword evidence="2" id="KW-1185">Reference proteome</keyword>
<dbReference type="HOGENOM" id="CLU_1000289_0_0_0"/>
<dbReference type="Proteomes" id="UP000000787">
    <property type="component" value="Chromosome"/>
</dbReference>
<dbReference type="STRING" id="316274.Haur_0433"/>